<gene>
    <name evidence="2" type="ORF">SAMN04488568_1092</name>
</gene>
<dbReference type="PROSITE" id="PS51257">
    <property type="entry name" value="PROKAR_LIPOPROTEIN"/>
    <property type="match status" value="1"/>
</dbReference>
<dbReference type="Proteomes" id="UP000199759">
    <property type="component" value="Unassembled WGS sequence"/>
</dbReference>
<name>A0A1G9S9F4_9PROT</name>
<feature type="transmembrane region" description="Helical" evidence="1">
    <location>
        <begin position="106"/>
        <end position="124"/>
    </location>
</feature>
<reference evidence="2 3" key="1">
    <citation type="submission" date="2016-10" db="EMBL/GenBank/DDBJ databases">
        <authorList>
            <person name="de Groot N.N."/>
        </authorList>
    </citation>
    <scope>NUCLEOTIDE SEQUENCE [LARGE SCALE GENOMIC DNA]</scope>
    <source>
        <strain evidence="2 3">DSM 16077</strain>
    </source>
</reference>
<proteinExistence type="predicted"/>
<dbReference type="STRING" id="144026.SAMN04488568_1092"/>
<dbReference type="InterPro" id="IPR007498">
    <property type="entry name" value="PqiA-like"/>
</dbReference>
<dbReference type="Pfam" id="PF04403">
    <property type="entry name" value="PqiA"/>
    <property type="match status" value="1"/>
</dbReference>
<evidence type="ECO:0000313" key="3">
    <source>
        <dbReference type="Proteomes" id="UP000199759"/>
    </source>
</evidence>
<evidence type="ECO:0000256" key="1">
    <source>
        <dbReference type="SAM" id="Phobius"/>
    </source>
</evidence>
<dbReference type="AlphaFoldDB" id="A0A1G9S9F4"/>
<keyword evidence="1" id="KW-1133">Transmembrane helix</keyword>
<evidence type="ECO:0000313" key="2">
    <source>
        <dbReference type="EMBL" id="SDM31970.1"/>
    </source>
</evidence>
<keyword evidence="1" id="KW-0472">Membrane</keyword>
<feature type="transmembrane region" description="Helical" evidence="1">
    <location>
        <begin position="136"/>
        <end position="156"/>
    </location>
</feature>
<feature type="transmembrane region" description="Helical" evidence="1">
    <location>
        <begin position="12"/>
        <end position="36"/>
    </location>
</feature>
<organism evidence="2 3">
    <name type="scientific">Maricaulis salignorans</name>
    <dbReference type="NCBI Taxonomy" id="144026"/>
    <lineage>
        <taxon>Bacteria</taxon>
        <taxon>Pseudomonadati</taxon>
        <taxon>Pseudomonadota</taxon>
        <taxon>Alphaproteobacteria</taxon>
        <taxon>Maricaulales</taxon>
        <taxon>Maricaulaceae</taxon>
        <taxon>Maricaulis</taxon>
    </lineage>
</organism>
<protein>
    <submittedName>
        <fullName evidence="2">Paraquat-inducible protein A</fullName>
    </submittedName>
</protein>
<keyword evidence="3" id="KW-1185">Reference proteome</keyword>
<keyword evidence="1" id="KW-0812">Transmembrane</keyword>
<accession>A0A1G9S9F4</accession>
<sequence length="168" mass="18081">MTKPRALADQGAGQTTTALLVLSSCLLPLGLTLPALRTTQFGLWTGEHSILGFGWALLHDGEFLLATIVLGFSVVFPGFKLLWMWRLQFSRAPGTGAGQLRFLEMLGKWSMADVLVLALVIFSVRDNLVFAASTLPGVYIFAAATVLAMFASGRIVTQLGERTRVAAP</sequence>
<dbReference type="EMBL" id="FNHG01000009">
    <property type="protein sequence ID" value="SDM31970.1"/>
    <property type="molecule type" value="Genomic_DNA"/>
</dbReference>
<feature type="transmembrane region" description="Helical" evidence="1">
    <location>
        <begin position="63"/>
        <end position="85"/>
    </location>
</feature>
<dbReference type="RefSeq" id="WP_176780301.1">
    <property type="nucleotide sequence ID" value="NZ_FNHG01000009.1"/>
</dbReference>